<reference evidence="2" key="2">
    <citation type="submission" date="2020-11" db="EMBL/GenBank/DDBJ databases">
        <authorList>
            <person name="McCartney M.A."/>
            <person name="Auch B."/>
            <person name="Kono T."/>
            <person name="Mallez S."/>
            <person name="Becker A."/>
            <person name="Gohl D.M."/>
            <person name="Silverstein K.A.T."/>
            <person name="Koren S."/>
            <person name="Bechman K.B."/>
            <person name="Herman A."/>
            <person name="Abrahante J.E."/>
            <person name="Garbe J."/>
        </authorList>
    </citation>
    <scope>NUCLEOTIDE SEQUENCE</scope>
    <source>
        <strain evidence="2">Duluth1</strain>
        <tissue evidence="2">Whole animal</tissue>
    </source>
</reference>
<dbReference type="InterPro" id="IPR002925">
    <property type="entry name" value="Dienelactn_hydro"/>
</dbReference>
<dbReference type="Pfam" id="PF01738">
    <property type="entry name" value="DLH"/>
    <property type="match status" value="1"/>
</dbReference>
<comment type="caution">
    <text evidence="2">The sequence shown here is derived from an EMBL/GenBank/DDBJ whole genome shotgun (WGS) entry which is preliminary data.</text>
</comment>
<dbReference type="EMBL" id="JAIWYP010000005">
    <property type="protein sequence ID" value="KAH3828623.1"/>
    <property type="molecule type" value="Genomic_DNA"/>
</dbReference>
<proteinExistence type="predicted"/>
<accession>A0A9D4H4W0</accession>
<evidence type="ECO:0000313" key="3">
    <source>
        <dbReference type="Proteomes" id="UP000828390"/>
    </source>
</evidence>
<dbReference type="SUPFAM" id="SSF53474">
    <property type="entry name" value="alpha/beta-Hydrolases"/>
    <property type="match status" value="1"/>
</dbReference>
<evidence type="ECO:0000313" key="2">
    <source>
        <dbReference type="EMBL" id="KAH3828623.1"/>
    </source>
</evidence>
<dbReference type="OrthoDB" id="17560at2759"/>
<dbReference type="GO" id="GO:0016787">
    <property type="term" value="F:hydrolase activity"/>
    <property type="evidence" value="ECO:0007669"/>
    <property type="project" value="InterPro"/>
</dbReference>
<feature type="domain" description="Dienelactone hydrolase" evidence="1">
    <location>
        <begin position="20"/>
        <end position="223"/>
    </location>
</feature>
<gene>
    <name evidence="2" type="ORF">DPMN_130605</name>
</gene>
<dbReference type="PANTHER" id="PTHR46623:SF6">
    <property type="entry name" value="ALPHA_BETA-HYDROLASES SUPERFAMILY PROTEIN"/>
    <property type="match status" value="1"/>
</dbReference>
<dbReference type="Gene3D" id="3.40.50.1820">
    <property type="entry name" value="alpha/beta hydrolase"/>
    <property type="match status" value="1"/>
</dbReference>
<dbReference type="Proteomes" id="UP000828390">
    <property type="component" value="Unassembled WGS sequence"/>
</dbReference>
<dbReference type="AlphaFoldDB" id="A0A9D4H4W0"/>
<sequence length="229" mass="24647">MTSVTFKTNNALGDCPGMMHGDPEKSKMGLVVVQEWWGMNEQIIARGNELAKMGNFVTLVPDLYRGKVATDHEEAGHLMGGLDWAGAVEDIRGAALFLMGKGCRKVGVTGYCMGGALSIAAAALVGELSAAAPFYGTPKEELCDVKTINIPLQAHFGELDTIAGFSAPEDARAFEAAMAGKNNFEFFMYPTGHGFTNPNNKENYNKECADLALSRTVDFMKKHLSSARL</sequence>
<reference evidence="2" key="1">
    <citation type="journal article" date="2019" name="bioRxiv">
        <title>The Genome of the Zebra Mussel, Dreissena polymorpha: A Resource for Invasive Species Research.</title>
        <authorList>
            <person name="McCartney M.A."/>
            <person name="Auch B."/>
            <person name="Kono T."/>
            <person name="Mallez S."/>
            <person name="Zhang Y."/>
            <person name="Obille A."/>
            <person name="Becker A."/>
            <person name="Abrahante J.E."/>
            <person name="Garbe J."/>
            <person name="Badalamenti J.P."/>
            <person name="Herman A."/>
            <person name="Mangelson H."/>
            <person name="Liachko I."/>
            <person name="Sullivan S."/>
            <person name="Sone E.D."/>
            <person name="Koren S."/>
            <person name="Silverstein K.A.T."/>
            <person name="Beckman K.B."/>
            <person name="Gohl D.M."/>
        </authorList>
    </citation>
    <scope>NUCLEOTIDE SEQUENCE</scope>
    <source>
        <strain evidence="2">Duluth1</strain>
        <tissue evidence="2">Whole animal</tissue>
    </source>
</reference>
<dbReference type="PANTHER" id="PTHR46623">
    <property type="entry name" value="CARBOXYMETHYLENEBUTENOLIDASE-RELATED"/>
    <property type="match status" value="1"/>
</dbReference>
<dbReference type="InterPro" id="IPR051049">
    <property type="entry name" value="Dienelactone_hydrolase-like"/>
</dbReference>
<organism evidence="2 3">
    <name type="scientific">Dreissena polymorpha</name>
    <name type="common">Zebra mussel</name>
    <name type="synonym">Mytilus polymorpha</name>
    <dbReference type="NCBI Taxonomy" id="45954"/>
    <lineage>
        <taxon>Eukaryota</taxon>
        <taxon>Metazoa</taxon>
        <taxon>Spiralia</taxon>
        <taxon>Lophotrochozoa</taxon>
        <taxon>Mollusca</taxon>
        <taxon>Bivalvia</taxon>
        <taxon>Autobranchia</taxon>
        <taxon>Heteroconchia</taxon>
        <taxon>Euheterodonta</taxon>
        <taxon>Imparidentia</taxon>
        <taxon>Neoheterodontei</taxon>
        <taxon>Myida</taxon>
        <taxon>Dreissenoidea</taxon>
        <taxon>Dreissenidae</taxon>
        <taxon>Dreissena</taxon>
    </lineage>
</organism>
<evidence type="ECO:0000259" key="1">
    <source>
        <dbReference type="Pfam" id="PF01738"/>
    </source>
</evidence>
<dbReference type="InterPro" id="IPR029058">
    <property type="entry name" value="AB_hydrolase_fold"/>
</dbReference>
<name>A0A9D4H4W0_DREPO</name>
<protein>
    <recommendedName>
        <fullName evidence="1">Dienelactone hydrolase domain-containing protein</fullName>
    </recommendedName>
</protein>
<keyword evidence="3" id="KW-1185">Reference proteome</keyword>